<evidence type="ECO:0000256" key="1">
    <source>
        <dbReference type="SAM" id="Phobius"/>
    </source>
</evidence>
<accession>M7N3T3</accession>
<gene>
    <name evidence="3" type="ORF">ADICEAN_02999</name>
</gene>
<dbReference type="Gene3D" id="3.30.10.20">
    <property type="match status" value="3"/>
</dbReference>
<keyword evidence="1" id="KW-1133">Transmembrane helix</keyword>
<organism evidence="3 4">
    <name type="scientific">Cesiribacter andamanensis AMV16</name>
    <dbReference type="NCBI Taxonomy" id="1279009"/>
    <lineage>
        <taxon>Bacteria</taxon>
        <taxon>Pseudomonadati</taxon>
        <taxon>Bacteroidota</taxon>
        <taxon>Cytophagia</taxon>
        <taxon>Cytophagales</taxon>
        <taxon>Cesiribacteraceae</taxon>
        <taxon>Cesiribacter</taxon>
    </lineage>
</organism>
<evidence type="ECO:0000259" key="2">
    <source>
        <dbReference type="PROSITE" id="PS51178"/>
    </source>
</evidence>
<dbReference type="EMBL" id="AODQ01000085">
    <property type="protein sequence ID" value="EMR01871.1"/>
    <property type="molecule type" value="Genomic_DNA"/>
</dbReference>
<evidence type="ECO:0000313" key="3">
    <source>
        <dbReference type="EMBL" id="EMR01871.1"/>
    </source>
</evidence>
<dbReference type="STRING" id="1279009.ADICEAN_02999"/>
<dbReference type="RefSeq" id="WP_009196385.1">
    <property type="nucleotide sequence ID" value="NZ_AODQ01000085.1"/>
</dbReference>
<dbReference type="AlphaFoldDB" id="M7N3T3"/>
<comment type="caution">
    <text evidence="3">The sequence shown here is derived from an EMBL/GenBank/DDBJ whole genome shotgun (WGS) entry which is preliminary data.</text>
</comment>
<keyword evidence="1" id="KW-0812">Transmembrane</keyword>
<keyword evidence="4" id="KW-1185">Reference proteome</keyword>
<feature type="transmembrane region" description="Helical" evidence="1">
    <location>
        <begin position="9"/>
        <end position="32"/>
    </location>
</feature>
<reference evidence="3 4" key="1">
    <citation type="journal article" date="2013" name="Genome Announc.">
        <title>Draft Genome Sequence of Cesiribacter andamanensis Strain AMV16T, Isolated from a Soil Sample from a Mud Volcano in the Andaman Islands, India.</title>
        <authorList>
            <person name="Shivaji S."/>
            <person name="Ara S."/>
            <person name="Begum Z."/>
            <person name="Srinivas T.N."/>
            <person name="Singh A."/>
            <person name="Kumar Pinnaka A."/>
        </authorList>
    </citation>
    <scope>NUCLEOTIDE SEQUENCE [LARGE SCALE GENOMIC DNA]</scope>
    <source>
        <strain evidence="3 4">AMV16</strain>
    </source>
</reference>
<proteinExistence type="predicted"/>
<dbReference type="Proteomes" id="UP000011910">
    <property type="component" value="Unassembled WGS sequence"/>
</dbReference>
<dbReference type="CDD" id="cd06577">
    <property type="entry name" value="PASTA_pknB"/>
    <property type="match status" value="3"/>
</dbReference>
<dbReference type="InterPro" id="IPR005543">
    <property type="entry name" value="PASTA_dom"/>
</dbReference>
<name>M7N3T3_9BACT</name>
<dbReference type="SUPFAM" id="SSF54184">
    <property type="entry name" value="Penicillin-binding protein 2x (pbp-2x), c-terminal domain"/>
    <property type="match status" value="1"/>
</dbReference>
<dbReference type="Pfam" id="PF03793">
    <property type="entry name" value="PASTA"/>
    <property type="match status" value="2"/>
</dbReference>
<sequence length="265" mass="29249">MKVRSFKHVLIHLGIILVTGFVLVYLVFNIWLPGTTRHGETVTVPNLQGRSYSELESYLTQQGLRYEVNDSTFSTEYPPLTVMKQYPQAGAQVKENRKIFISLNAVNPPNVRMPKLIDSSVKNAQLVLRSFGLELGEITYKPDLAANAVLEQLHKGKPIEEGAYIAKGSKIDLVVGDGKGNTEFTIPNLMGMDLETAQFTIIGSGLQVGEVQYVSDPEKTPNTVLRQVPPAETQGRIGEVVDLWLVKFDGSQPEQGLPKPGDDNQ</sequence>
<dbReference type="OrthoDB" id="9803895at2"/>
<evidence type="ECO:0000313" key="4">
    <source>
        <dbReference type="Proteomes" id="UP000011910"/>
    </source>
</evidence>
<dbReference type="eggNOG" id="COG2815">
    <property type="taxonomic scope" value="Bacteria"/>
</dbReference>
<keyword evidence="1" id="KW-0472">Membrane</keyword>
<dbReference type="SMART" id="SM00740">
    <property type="entry name" value="PASTA"/>
    <property type="match status" value="3"/>
</dbReference>
<dbReference type="PROSITE" id="PS51178">
    <property type="entry name" value="PASTA"/>
    <property type="match status" value="2"/>
</dbReference>
<feature type="domain" description="PASTA" evidence="2">
    <location>
        <begin position="180"/>
        <end position="247"/>
    </location>
</feature>
<feature type="domain" description="PASTA" evidence="2">
    <location>
        <begin position="39"/>
        <end position="105"/>
    </location>
</feature>
<protein>
    <submittedName>
        <fullName evidence="3">PASTA domain protein</fullName>
    </submittedName>
</protein>